<protein>
    <submittedName>
        <fullName evidence="2">GM19117</fullName>
    </submittedName>
</protein>
<evidence type="ECO:0000256" key="1">
    <source>
        <dbReference type="SAM" id="Phobius"/>
    </source>
</evidence>
<name>B4HX63_DROSE</name>
<dbReference type="Proteomes" id="UP000001292">
    <property type="component" value="Unassembled WGS sequence"/>
</dbReference>
<keyword evidence="1" id="KW-1133">Transmembrane helix</keyword>
<feature type="transmembrane region" description="Helical" evidence="1">
    <location>
        <begin position="146"/>
        <end position="168"/>
    </location>
</feature>
<dbReference type="EMBL" id="CH480818">
    <property type="protein sequence ID" value="EDW52608.1"/>
    <property type="molecule type" value="Genomic_DNA"/>
</dbReference>
<keyword evidence="3" id="KW-1185">Reference proteome</keyword>
<dbReference type="PhylomeDB" id="B4HX63"/>
<feature type="transmembrane region" description="Helical" evidence="1">
    <location>
        <begin position="78"/>
        <end position="96"/>
    </location>
</feature>
<reference evidence="2 3" key="1">
    <citation type="journal article" date="2007" name="Nature">
        <title>Evolution of genes and genomes on the Drosophila phylogeny.</title>
        <authorList>
            <consortium name="Drosophila 12 Genomes Consortium"/>
            <person name="Clark A.G."/>
            <person name="Eisen M.B."/>
            <person name="Smith D.R."/>
            <person name="Bergman C.M."/>
            <person name="Oliver B."/>
            <person name="Markow T.A."/>
            <person name="Kaufman T.C."/>
            <person name="Kellis M."/>
            <person name="Gelbart W."/>
            <person name="Iyer V.N."/>
            <person name="Pollard D.A."/>
            <person name="Sackton T.B."/>
            <person name="Larracuente A.M."/>
            <person name="Singh N.D."/>
            <person name="Abad J.P."/>
            <person name="Abt D.N."/>
            <person name="Adryan B."/>
            <person name="Aguade M."/>
            <person name="Akashi H."/>
            <person name="Anderson W.W."/>
            <person name="Aquadro C.F."/>
            <person name="Ardell D.H."/>
            <person name="Arguello R."/>
            <person name="Artieri C.G."/>
            <person name="Barbash D.A."/>
            <person name="Barker D."/>
            <person name="Barsanti P."/>
            <person name="Batterham P."/>
            <person name="Batzoglou S."/>
            <person name="Begun D."/>
            <person name="Bhutkar A."/>
            <person name="Blanco E."/>
            <person name="Bosak S.A."/>
            <person name="Bradley R.K."/>
            <person name="Brand A.D."/>
            <person name="Brent M.R."/>
            <person name="Brooks A.N."/>
            <person name="Brown R.H."/>
            <person name="Butlin R.K."/>
            <person name="Caggese C."/>
            <person name="Calvi B.R."/>
            <person name="Bernardo de Carvalho A."/>
            <person name="Caspi A."/>
            <person name="Castrezana S."/>
            <person name="Celniker S.E."/>
            <person name="Chang J.L."/>
            <person name="Chapple C."/>
            <person name="Chatterji S."/>
            <person name="Chinwalla A."/>
            <person name="Civetta A."/>
            <person name="Clifton S.W."/>
            <person name="Comeron J.M."/>
            <person name="Costello J.C."/>
            <person name="Coyne J.A."/>
            <person name="Daub J."/>
            <person name="David R.G."/>
            <person name="Delcher A.L."/>
            <person name="Delehaunty K."/>
            <person name="Do C.B."/>
            <person name="Ebling H."/>
            <person name="Edwards K."/>
            <person name="Eickbush T."/>
            <person name="Evans J.D."/>
            <person name="Filipski A."/>
            <person name="Findeiss S."/>
            <person name="Freyhult E."/>
            <person name="Fulton L."/>
            <person name="Fulton R."/>
            <person name="Garcia A.C."/>
            <person name="Gardiner A."/>
            <person name="Garfield D.A."/>
            <person name="Garvin B.E."/>
            <person name="Gibson G."/>
            <person name="Gilbert D."/>
            <person name="Gnerre S."/>
            <person name="Godfrey J."/>
            <person name="Good R."/>
            <person name="Gotea V."/>
            <person name="Gravely B."/>
            <person name="Greenberg A.J."/>
            <person name="Griffiths-Jones S."/>
            <person name="Gross S."/>
            <person name="Guigo R."/>
            <person name="Gustafson E.A."/>
            <person name="Haerty W."/>
            <person name="Hahn M.W."/>
            <person name="Halligan D.L."/>
            <person name="Halpern A.L."/>
            <person name="Halter G.M."/>
            <person name="Han M.V."/>
            <person name="Heger A."/>
            <person name="Hillier L."/>
            <person name="Hinrichs A.S."/>
            <person name="Holmes I."/>
            <person name="Hoskins R.A."/>
            <person name="Hubisz M.J."/>
            <person name="Hultmark D."/>
            <person name="Huntley M.A."/>
            <person name="Jaffe D.B."/>
            <person name="Jagadeeshan S."/>
            <person name="Jeck W.R."/>
            <person name="Johnson J."/>
            <person name="Jones C.D."/>
            <person name="Jordan W.C."/>
            <person name="Karpen G.H."/>
            <person name="Kataoka E."/>
            <person name="Keightley P.D."/>
            <person name="Kheradpour P."/>
            <person name="Kirkness E.F."/>
            <person name="Koerich L.B."/>
            <person name="Kristiansen K."/>
            <person name="Kudrna D."/>
            <person name="Kulathinal R.J."/>
            <person name="Kumar S."/>
            <person name="Kwok R."/>
            <person name="Lander E."/>
            <person name="Langley C.H."/>
            <person name="Lapoint R."/>
            <person name="Lazzaro B.P."/>
            <person name="Lee S.J."/>
            <person name="Levesque L."/>
            <person name="Li R."/>
            <person name="Lin C.F."/>
            <person name="Lin M.F."/>
            <person name="Lindblad-Toh K."/>
            <person name="Llopart A."/>
            <person name="Long M."/>
            <person name="Low L."/>
            <person name="Lozovsky E."/>
            <person name="Lu J."/>
            <person name="Luo M."/>
            <person name="Machado C.A."/>
            <person name="Makalowski W."/>
            <person name="Marzo M."/>
            <person name="Matsuda M."/>
            <person name="Matzkin L."/>
            <person name="McAllister B."/>
            <person name="McBride C.S."/>
            <person name="McKernan B."/>
            <person name="McKernan K."/>
            <person name="Mendez-Lago M."/>
            <person name="Minx P."/>
            <person name="Mollenhauer M.U."/>
            <person name="Montooth K."/>
            <person name="Mount S.M."/>
            <person name="Mu X."/>
            <person name="Myers E."/>
            <person name="Negre B."/>
            <person name="Newfeld S."/>
            <person name="Nielsen R."/>
            <person name="Noor M.A."/>
            <person name="O'Grady P."/>
            <person name="Pachter L."/>
            <person name="Papaceit M."/>
            <person name="Parisi M.J."/>
            <person name="Parisi M."/>
            <person name="Parts L."/>
            <person name="Pedersen J.S."/>
            <person name="Pesole G."/>
            <person name="Phillippy A.M."/>
            <person name="Ponting C.P."/>
            <person name="Pop M."/>
            <person name="Porcelli D."/>
            <person name="Powell J.R."/>
            <person name="Prohaska S."/>
            <person name="Pruitt K."/>
            <person name="Puig M."/>
            <person name="Quesneville H."/>
            <person name="Ram K.R."/>
            <person name="Rand D."/>
            <person name="Rasmussen M.D."/>
            <person name="Reed L.K."/>
            <person name="Reenan R."/>
            <person name="Reily A."/>
            <person name="Remington K.A."/>
            <person name="Rieger T.T."/>
            <person name="Ritchie M.G."/>
            <person name="Robin C."/>
            <person name="Rogers Y.H."/>
            <person name="Rohde C."/>
            <person name="Rozas J."/>
            <person name="Rubenfield M.J."/>
            <person name="Ruiz A."/>
            <person name="Russo S."/>
            <person name="Salzberg S.L."/>
            <person name="Sanchez-Gracia A."/>
            <person name="Saranga D.J."/>
            <person name="Sato H."/>
            <person name="Schaeffer S.W."/>
            <person name="Schatz M.C."/>
            <person name="Schlenke T."/>
            <person name="Schwartz R."/>
            <person name="Segarra C."/>
            <person name="Singh R.S."/>
            <person name="Sirot L."/>
            <person name="Sirota M."/>
            <person name="Sisneros N.B."/>
            <person name="Smith C.D."/>
            <person name="Smith T.F."/>
            <person name="Spieth J."/>
            <person name="Stage D.E."/>
            <person name="Stark A."/>
            <person name="Stephan W."/>
            <person name="Strausberg R.L."/>
            <person name="Strempel S."/>
            <person name="Sturgill D."/>
            <person name="Sutton G."/>
            <person name="Sutton G.G."/>
            <person name="Tao W."/>
            <person name="Teichmann S."/>
            <person name="Tobari Y.N."/>
            <person name="Tomimura Y."/>
            <person name="Tsolas J.M."/>
            <person name="Valente V.L."/>
            <person name="Venter E."/>
            <person name="Venter J.C."/>
            <person name="Vicario S."/>
            <person name="Vieira F.G."/>
            <person name="Vilella A.J."/>
            <person name="Villasante A."/>
            <person name="Walenz B."/>
            <person name="Wang J."/>
            <person name="Wasserman M."/>
            <person name="Watts T."/>
            <person name="Wilson D."/>
            <person name="Wilson R.K."/>
            <person name="Wing R.A."/>
            <person name="Wolfner M.F."/>
            <person name="Wong A."/>
            <person name="Wong G.K."/>
            <person name="Wu C.I."/>
            <person name="Wu G."/>
            <person name="Yamamoto D."/>
            <person name="Yang H.P."/>
            <person name="Yang S.P."/>
            <person name="Yorke J.A."/>
            <person name="Yoshida K."/>
            <person name="Zdobnov E."/>
            <person name="Zhang P."/>
            <person name="Zhang Y."/>
            <person name="Zimin A.V."/>
            <person name="Baldwin J."/>
            <person name="Abdouelleil A."/>
            <person name="Abdulkadir J."/>
            <person name="Abebe A."/>
            <person name="Abera B."/>
            <person name="Abreu J."/>
            <person name="Acer S.C."/>
            <person name="Aftuck L."/>
            <person name="Alexander A."/>
            <person name="An P."/>
            <person name="Anderson E."/>
            <person name="Anderson S."/>
            <person name="Arachi H."/>
            <person name="Azer M."/>
            <person name="Bachantsang P."/>
            <person name="Barry A."/>
            <person name="Bayul T."/>
            <person name="Berlin A."/>
            <person name="Bessette D."/>
            <person name="Bloom T."/>
            <person name="Blye J."/>
            <person name="Boguslavskiy L."/>
            <person name="Bonnet C."/>
            <person name="Boukhgalter B."/>
            <person name="Bourzgui I."/>
            <person name="Brown A."/>
            <person name="Cahill P."/>
            <person name="Channer S."/>
            <person name="Cheshatsang Y."/>
            <person name="Chuda L."/>
            <person name="Citroen M."/>
            <person name="Collymore A."/>
            <person name="Cooke P."/>
            <person name="Costello M."/>
            <person name="D'Aco K."/>
            <person name="Daza R."/>
            <person name="De Haan G."/>
            <person name="DeGray S."/>
            <person name="DeMaso C."/>
            <person name="Dhargay N."/>
            <person name="Dooley K."/>
            <person name="Dooley E."/>
            <person name="Doricent M."/>
            <person name="Dorje P."/>
            <person name="Dorjee K."/>
            <person name="Dupes A."/>
            <person name="Elong R."/>
            <person name="Falk J."/>
            <person name="Farina A."/>
            <person name="Faro S."/>
            <person name="Ferguson D."/>
            <person name="Fisher S."/>
            <person name="Foley C.D."/>
            <person name="Franke A."/>
            <person name="Friedrich D."/>
            <person name="Gadbois L."/>
            <person name="Gearin G."/>
            <person name="Gearin C.R."/>
            <person name="Giannoukos G."/>
            <person name="Goode T."/>
            <person name="Graham J."/>
            <person name="Grandbois E."/>
            <person name="Grewal S."/>
            <person name="Gyaltsen K."/>
            <person name="Hafez N."/>
            <person name="Hagos B."/>
            <person name="Hall J."/>
            <person name="Henson C."/>
            <person name="Hollinger A."/>
            <person name="Honan T."/>
            <person name="Huard M.D."/>
            <person name="Hughes L."/>
            <person name="Hurhula B."/>
            <person name="Husby M.E."/>
            <person name="Kamat A."/>
            <person name="Kanga B."/>
            <person name="Kashin S."/>
            <person name="Khazanovich D."/>
            <person name="Kisner P."/>
            <person name="Lance K."/>
            <person name="Lara M."/>
            <person name="Lee W."/>
            <person name="Lennon N."/>
            <person name="Letendre F."/>
            <person name="LeVine R."/>
            <person name="Lipovsky A."/>
            <person name="Liu X."/>
            <person name="Liu J."/>
            <person name="Liu S."/>
            <person name="Lokyitsang T."/>
            <person name="Lokyitsang Y."/>
            <person name="Lubonja R."/>
            <person name="Lui A."/>
            <person name="MacDonald P."/>
            <person name="Magnisalis V."/>
            <person name="Maru K."/>
            <person name="Matthews C."/>
            <person name="McCusker W."/>
            <person name="McDonough S."/>
            <person name="Mehta T."/>
            <person name="Meldrim J."/>
            <person name="Meneus L."/>
            <person name="Mihai O."/>
            <person name="Mihalev A."/>
            <person name="Mihova T."/>
            <person name="Mittelman R."/>
            <person name="Mlenga V."/>
            <person name="Montmayeur A."/>
            <person name="Mulrain L."/>
            <person name="Navidi A."/>
            <person name="Naylor J."/>
            <person name="Negash T."/>
            <person name="Nguyen T."/>
            <person name="Nguyen N."/>
            <person name="Nicol R."/>
            <person name="Norbu C."/>
            <person name="Norbu N."/>
            <person name="Novod N."/>
            <person name="O'Neill B."/>
            <person name="Osman S."/>
            <person name="Markiewicz E."/>
            <person name="Oyono O.L."/>
            <person name="Patti C."/>
            <person name="Phunkhang P."/>
            <person name="Pierre F."/>
            <person name="Priest M."/>
            <person name="Raghuraman S."/>
            <person name="Rege F."/>
            <person name="Reyes R."/>
            <person name="Rise C."/>
            <person name="Rogov P."/>
            <person name="Ross K."/>
            <person name="Ryan E."/>
            <person name="Settipalli S."/>
            <person name="Shea T."/>
            <person name="Sherpa N."/>
            <person name="Shi L."/>
            <person name="Shih D."/>
            <person name="Sparrow T."/>
            <person name="Spaulding J."/>
            <person name="Stalker J."/>
            <person name="Stange-Thomann N."/>
            <person name="Stavropoulos S."/>
            <person name="Stone C."/>
            <person name="Strader C."/>
            <person name="Tesfaye S."/>
            <person name="Thomson T."/>
            <person name="Thoulutsang Y."/>
            <person name="Thoulutsang D."/>
            <person name="Topham K."/>
            <person name="Topping I."/>
            <person name="Tsamla T."/>
            <person name="Vassiliev H."/>
            <person name="Vo A."/>
            <person name="Wangchuk T."/>
            <person name="Wangdi T."/>
            <person name="Weiand M."/>
            <person name="Wilkinson J."/>
            <person name="Wilson A."/>
            <person name="Yadav S."/>
            <person name="Young G."/>
            <person name="Yu Q."/>
            <person name="Zembek L."/>
            <person name="Zhong D."/>
            <person name="Zimmer A."/>
            <person name="Zwirko Z."/>
            <person name="Jaffe D.B."/>
            <person name="Alvarez P."/>
            <person name="Brockman W."/>
            <person name="Butler J."/>
            <person name="Chin C."/>
            <person name="Gnerre S."/>
            <person name="Grabherr M."/>
            <person name="Kleber M."/>
            <person name="Mauceli E."/>
            <person name="MacCallum I."/>
        </authorList>
    </citation>
    <scope>NUCLEOTIDE SEQUENCE [LARGE SCALE GENOMIC DNA]</scope>
    <source>
        <strain evidence="3">Rob3c / Tucson 14021-0248.25</strain>
    </source>
</reference>
<proteinExistence type="predicted"/>
<keyword evidence="1" id="KW-0472">Membrane</keyword>
<sequence>MIPSYFVLATFIPVISNDRALIGWNKCTSCLGLLILPIICLPHGFKAVSWLIVCLTCWTLSILTFISTHSLRRPDNIWIFALLGLIVSSVFINLLSREIENIIYQYISMQFDVMPDVTALIYFGLGEMLSESIVVRCLQQRKMWDATFGVVMSLVTYAIFLAFPLLFYQGCYNNKCSFIDGLGPINGHSRTTRMGGAQTSTPSNSDPNVLVSRAAVEIYISYMDMAVMIMFVIPGLMIMMMMMFSN</sequence>
<gene>
    <name evidence="2" type="primary">Dsec\GM19117</name>
    <name evidence="2" type="ORF">Dsec_GM19117</name>
</gene>
<feature type="transmembrane region" description="Helical" evidence="1">
    <location>
        <begin position="219"/>
        <end position="244"/>
    </location>
</feature>
<organism evidence="3">
    <name type="scientific">Drosophila sechellia</name>
    <name type="common">Fruit fly</name>
    <dbReference type="NCBI Taxonomy" id="7238"/>
    <lineage>
        <taxon>Eukaryota</taxon>
        <taxon>Metazoa</taxon>
        <taxon>Ecdysozoa</taxon>
        <taxon>Arthropoda</taxon>
        <taxon>Hexapoda</taxon>
        <taxon>Insecta</taxon>
        <taxon>Pterygota</taxon>
        <taxon>Neoptera</taxon>
        <taxon>Endopterygota</taxon>
        <taxon>Diptera</taxon>
        <taxon>Brachycera</taxon>
        <taxon>Muscomorpha</taxon>
        <taxon>Ephydroidea</taxon>
        <taxon>Drosophilidae</taxon>
        <taxon>Drosophila</taxon>
        <taxon>Sophophora</taxon>
    </lineage>
</organism>
<feature type="transmembrane region" description="Helical" evidence="1">
    <location>
        <begin position="47"/>
        <end position="66"/>
    </location>
</feature>
<dbReference type="HOGENOM" id="CLU_079170_0_0_1"/>
<evidence type="ECO:0000313" key="3">
    <source>
        <dbReference type="Proteomes" id="UP000001292"/>
    </source>
</evidence>
<keyword evidence="1" id="KW-0812">Transmembrane</keyword>
<feature type="transmembrane region" description="Helical" evidence="1">
    <location>
        <begin position="21"/>
        <end position="41"/>
    </location>
</feature>
<evidence type="ECO:0000313" key="2">
    <source>
        <dbReference type="EMBL" id="EDW52608.1"/>
    </source>
</evidence>
<dbReference type="AlphaFoldDB" id="B4HX63"/>
<accession>B4HX63</accession>